<dbReference type="InterPro" id="IPR036691">
    <property type="entry name" value="Endo/exonu/phosph_ase_sf"/>
</dbReference>
<comment type="caution">
    <text evidence="1">The sequence shown here is derived from an EMBL/GenBank/DDBJ whole genome shotgun (WGS) entry which is preliminary data.</text>
</comment>
<keyword evidence="2" id="KW-1185">Reference proteome</keyword>
<evidence type="ECO:0008006" key="3">
    <source>
        <dbReference type="Google" id="ProtNLM"/>
    </source>
</evidence>
<dbReference type="AlphaFoldDB" id="A0A6G0Y5G9"/>
<evidence type="ECO:0000313" key="2">
    <source>
        <dbReference type="Proteomes" id="UP000478052"/>
    </source>
</evidence>
<accession>A0A6G0Y5G9</accession>
<proteinExistence type="predicted"/>
<name>A0A6G0Y5G9_APHCR</name>
<evidence type="ECO:0000313" key="1">
    <source>
        <dbReference type="EMBL" id="KAF0749629.1"/>
    </source>
</evidence>
<gene>
    <name evidence="1" type="ORF">FWK35_00037388</name>
</gene>
<dbReference type="OrthoDB" id="6625108at2759"/>
<organism evidence="1 2">
    <name type="scientific">Aphis craccivora</name>
    <name type="common">Cowpea aphid</name>
    <dbReference type="NCBI Taxonomy" id="307492"/>
    <lineage>
        <taxon>Eukaryota</taxon>
        <taxon>Metazoa</taxon>
        <taxon>Ecdysozoa</taxon>
        <taxon>Arthropoda</taxon>
        <taxon>Hexapoda</taxon>
        <taxon>Insecta</taxon>
        <taxon>Pterygota</taxon>
        <taxon>Neoptera</taxon>
        <taxon>Paraneoptera</taxon>
        <taxon>Hemiptera</taxon>
        <taxon>Sternorrhyncha</taxon>
        <taxon>Aphidomorpha</taxon>
        <taxon>Aphidoidea</taxon>
        <taxon>Aphididae</taxon>
        <taxon>Aphidini</taxon>
        <taxon>Aphis</taxon>
        <taxon>Aphis</taxon>
    </lineage>
</organism>
<reference evidence="1 2" key="1">
    <citation type="submission" date="2019-08" db="EMBL/GenBank/DDBJ databases">
        <title>Whole genome of Aphis craccivora.</title>
        <authorList>
            <person name="Voronova N.V."/>
            <person name="Shulinski R.S."/>
            <person name="Bandarenka Y.V."/>
            <person name="Zhorov D.G."/>
            <person name="Warner D."/>
        </authorList>
    </citation>
    <scope>NUCLEOTIDE SEQUENCE [LARGE SCALE GENOMIC DNA]</scope>
    <source>
        <strain evidence="1">180601</strain>
        <tissue evidence="1">Whole Body</tissue>
    </source>
</reference>
<protein>
    <recommendedName>
        <fullName evidence="3">Endonuclease/exonuclease/phosphatase domain-containing protein</fullName>
    </recommendedName>
</protein>
<dbReference type="Proteomes" id="UP000478052">
    <property type="component" value="Unassembled WGS sequence"/>
</dbReference>
<dbReference type="Gene3D" id="3.60.10.10">
    <property type="entry name" value="Endonuclease/exonuclease/phosphatase"/>
    <property type="match status" value="1"/>
</dbReference>
<dbReference type="SUPFAM" id="SSF56219">
    <property type="entry name" value="DNase I-like"/>
    <property type="match status" value="1"/>
</dbReference>
<dbReference type="EMBL" id="VUJU01006026">
    <property type="protein sequence ID" value="KAF0749629.1"/>
    <property type="molecule type" value="Genomic_DNA"/>
</dbReference>
<sequence length="185" mass="21144">MISRCKRDNGKPAGGVAIYEREADSRTLQTEYGPLIRINKEKTGLEEIDVCSTGIGDLCKVETTVDDKMKFLERYLLPYSIKLKVMFLFVRRLKLYDLPIVLCGDFNIDFRSDDGIRFHQFMTETFGCTLNNSPDISTTRNMTCVDGVFTRNLSDVKTLAYVSYFSHHRPLLSITSQDDVTNNKT</sequence>